<dbReference type="Proteomes" id="UP000462055">
    <property type="component" value="Unassembled WGS sequence"/>
</dbReference>
<gene>
    <name evidence="3" type="ORF">F8568_035300</name>
</gene>
<sequence length="105" mass="10641">MSEALEGALVAAMDEARDRHGPGAEDVRASLPLTEPTGFVDLGCLAVACVVIAVPVLLIGSYSTLIKVLIVAVVVAAGFLVVRSGPGHRAPATAGRGRRADRPGA</sequence>
<name>A0A6I4MQ98_9ACTN</name>
<evidence type="ECO:0000256" key="2">
    <source>
        <dbReference type="SAM" id="Phobius"/>
    </source>
</evidence>
<feature type="region of interest" description="Disordered" evidence="1">
    <location>
        <begin position="84"/>
        <end position="105"/>
    </location>
</feature>
<dbReference type="RefSeq" id="WP_151597979.1">
    <property type="nucleotide sequence ID" value="NZ_WBMS02000039.1"/>
</dbReference>
<keyword evidence="4" id="KW-1185">Reference proteome</keyword>
<accession>A0A6I4MQ98</accession>
<dbReference type="AlphaFoldDB" id="A0A6I4MQ98"/>
<comment type="caution">
    <text evidence="3">The sequence shown here is derived from an EMBL/GenBank/DDBJ whole genome shotgun (WGS) entry which is preliminary data.</text>
</comment>
<reference evidence="3" key="1">
    <citation type="submission" date="2019-12" db="EMBL/GenBank/DDBJ databases">
        <title>Actinomadura physcomitrii sp. nov., a novel actinomycete isolated from moss [Physcomitrium sphaericum (Ludw) Fuernr].</title>
        <authorList>
            <person name="Zhuang X."/>
        </authorList>
    </citation>
    <scope>NUCLEOTIDE SEQUENCE [LARGE SCALE GENOMIC DNA]</scope>
    <source>
        <strain evidence="3">LD22</strain>
    </source>
</reference>
<evidence type="ECO:0000313" key="4">
    <source>
        <dbReference type="Proteomes" id="UP000462055"/>
    </source>
</evidence>
<keyword evidence="2" id="KW-0812">Transmembrane</keyword>
<feature type="transmembrane region" description="Helical" evidence="2">
    <location>
        <begin position="38"/>
        <end position="59"/>
    </location>
</feature>
<keyword evidence="2" id="KW-0472">Membrane</keyword>
<proteinExistence type="predicted"/>
<evidence type="ECO:0000313" key="3">
    <source>
        <dbReference type="EMBL" id="MWA05541.1"/>
    </source>
</evidence>
<organism evidence="3 4">
    <name type="scientific">Actinomadura physcomitrii</name>
    <dbReference type="NCBI Taxonomy" id="2650748"/>
    <lineage>
        <taxon>Bacteria</taxon>
        <taxon>Bacillati</taxon>
        <taxon>Actinomycetota</taxon>
        <taxon>Actinomycetes</taxon>
        <taxon>Streptosporangiales</taxon>
        <taxon>Thermomonosporaceae</taxon>
        <taxon>Actinomadura</taxon>
    </lineage>
</organism>
<feature type="transmembrane region" description="Helical" evidence="2">
    <location>
        <begin position="65"/>
        <end position="82"/>
    </location>
</feature>
<evidence type="ECO:0000256" key="1">
    <source>
        <dbReference type="SAM" id="MobiDB-lite"/>
    </source>
</evidence>
<protein>
    <submittedName>
        <fullName evidence="3">Uncharacterized protein</fullName>
    </submittedName>
</protein>
<feature type="compositionally biased region" description="Low complexity" evidence="1">
    <location>
        <begin position="84"/>
        <end position="95"/>
    </location>
</feature>
<dbReference type="EMBL" id="WBMS02000039">
    <property type="protein sequence ID" value="MWA05541.1"/>
    <property type="molecule type" value="Genomic_DNA"/>
</dbReference>
<keyword evidence="2" id="KW-1133">Transmembrane helix</keyword>